<evidence type="ECO:0000313" key="1">
    <source>
        <dbReference type="EMBL" id="RAK86894.1"/>
    </source>
</evidence>
<organism evidence="1 2">
    <name type="scientific">Aspergillus costaricaensis CBS 115574</name>
    <dbReference type="NCBI Taxonomy" id="1448317"/>
    <lineage>
        <taxon>Eukaryota</taxon>
        <taxon>Fungi</taxon>
        <taxon>Dikarya</taxon>
        <taxon>Ascomycota</taxon>
        <taxon>Pezizomycotina</taxon>
        <taxon>Eurotiomycetes</taxon>
        <taxon>Eurotiomycetidae</taxon>
        <taxon>Eurotiales</taxon>
        <taxon>Aspergillaceae</taxon>
        <taxon>Aspergillus</taxon>
        <taxon>Aspergillus subgen. Circumdati</taxon>
    </lineage>
</organism>
<sequence>MILCRRIVLSIEHNTFLVLLAMVLAARASPFAKALCDRLSATAASTSTAEVRCATGMLDGGGCYCCYP</sequence>
<proteinExistence type="predicted"/>
<reference evidence="1" key="1">
    <citation type="submission" date="2018-02" db="EMBL/GenBank/DDBJ databases">
        <title>The genomes of Aspergillus section Nigri reveals drivers in fungal speciation.</title>
        <authorList>
            <consortium name="DOE Joint Genome Institute"/>
            <person name="Vesth T.C."/>
            <person name="Nybo J."/>
            <person name="Theobald S."/>
            <person name="Brandl J."/>
            <person name="Frisvad J.C."/>
            <person name="Nielsen K.F."/>
            <person name="Lyhne E.K."/>
            <person name="Kogle M.E."/>
            <person name="Kuo A."/>
            <person name="Riley R."/>
            <person name="Clum A."/>
            <person name="Nolan M."/>
            <person name="Lipzen A."/>
            <person name="Salamov A."/>
            <person name="Henrissat B."/>
            <person name="Wiebenga A."/>
            <person name="De vries R.P."/>
            <person name="Grigoriev I.V."/>
            <person name="Mortensen U.H."/>
            <person name="Andersen M.R."/>
            <person name="Baker S.E."/>
        </authorList>
    </citation>
    <scope>NUCLEOTIDE SEQUENCE</scope>
    <source>
        <strain evidence="1">CBS 115574</strain>
    </source>
</reference>
<accession>A0ACD1I8K3</accession>
<gene>
    <name evidence="1" type="ORF">BO79DRAFT_33436</name>
</gene>
<name>A0ACD1I8K3_9EURO</name>
<keyword evidence="2" id="KW-1185">Reference proteome</keyword>
<dbReference type="Proteomes" id="UP000249748">
    <property type="component" value="Unassembled WGS sequence"/>
</dbReference>
<evidence type="ECO:0000313" key="2">
    <source>
        <dbReference type="Proteomes" id="UP000249748"/>
    </source>
</evidence>
<dbReference type="EMBL" id="KZ824557">
    <property type="protein sequence ID" value="RAK86894.1"/>
    <property type="molecule type" value="Genomic_DNA"/>
</dbReference>
<protein>
    <submittedName>
        <fullName evidence="1">Uncharacterized protein</fullName>
    </submittedName>
</protein>